<dbReference type="FunFam" id="3.30.70.590:FF:000002">
    <property type="entry name" value="Nuclear poly(A) polymerase 4"/>
    <property type="match status" value="1"/>
</dbReference>
<dbReference type="AlphaFoldDB" id="A0AAV9AWZ8"/>
<feature type="domain" description="Poly(A) polymerase nucleotidyltransferase" evidence="17">
    <location>
        <begin position="16"/>
        <end position="227"/>
    </location>
</feature>
<evidence type="ECO:0000256" key="4">
    <source>
        <dbReference type="ARBA" id="ARBA00010912"/>
    </source>
</evidence>
<evidence type="ECO:0000256" key="1">
    <source>
        <dbReference type="ARBA" id="ARBA00001936"/>
    </source>
</evidence>
<dbReference type="GO" id="GO:0003723">
    <property type="term" value="F:RNA binding"/>
    <property type="evidence" value="ECO:0007669"/>
    <property type="project" value="InterPro"/>
</dbReference>
<evidence type="ECO:0000313" key="19">
    <source>
        <dbReference type="Proteomes" id="UP001179952"/>
    </source>
</evidence>
<dbReference type="InterPro" id="IPR011068">
    <property type="entry name" value="NuclTrfase_I-like_C"/>
</dbReference>
<evidence type="ECO:0000313" key="18">
    <source>
        <dbReference type="EMBL" id="KAK1268669.1"/>
    </source>
</evidence>
<gene>
    <name evidence="18" type="ORF">QJS04_geneDACA017601</name>
</gene>
<keyword evidence="10" id="KW-0067">ATP-binding</keyword>
<evidence type="ECO:0000256" key="8">
    <source>
        <dbReference type="ARBA" id="ARBA00022723"/>
    </source>
</evidence>
<dbReference type="PANTHER" id="PTHR10682">
    <property type="entry name" value="POLY A POLYMERASE"/>
    <property type="match status" value="1"/>
</dbReference>
<sequence>MGSPGLNKRSNGQYLGVTEPISLSGPSDFDVIKTQELEKFLKDEGLYESYEESVGREEVLGRLDQIVKSWVKKISRTKGFNEQLVQEANAKIFTFGSYRLGVHGPGADIDTLCVGPRHATREVWYSLTPVFEAPEVAPTEDFFIELHNMLAEMPEVCELHPVPDAHVPVLKFKFGGVSIDLLYAKLSLWVIPEDLDISQDSILQNADEQTVRSLNGCRVTDQILRLVPNIQNFRTTLRCMRFWAKRRGVYSNVAGFLGGINWALLVARICQLYSVSSSTLRVMTEEFQRGSDMCESMEANKADWNTLFESYPFFEAYKNYLKIDIIAESEDDLRKWKGWVESRLRQLMLKIERYTFGMLQCHPHPGDFTDKSRPFHRCYFMGLQRKRGEPVHEGEQFDIRASVDEFKQAVGMYTLWKPGMEIQVTHIKRRDVPLFVFPGGIRPSRSAKLPGRENKVMSKDKGGLKDAVLENGNKRKRVEEVAETSTRDIKRVTTDALDDIRAVDKDFANESGESLPGDNALNINRKKSENISENDSMSEKFTDVAEARKGTKPHDNGESKSTDVKLLVSLTLSATSMASKEDEDLVIEKIACGPSENHSALSELGKRKRGDDILETDSTSTKCFTATASSFIDTEAEGMDVGVTDARKKKKLGDNVESELTTDVKPFVLTNASVSSEEADAPLIDKIACGPSENYTGMTEELDELKCEVVDHTKINRPVESVMGNAVAEKAVVSRCGVQNGSLEELEPSELQLPSSVMPPPTAQRKPLIRLSLKTIGKTNGAS</sequence>
<evidence type="ECO:0000256" key="11">
    <source>
        <dbReference type="ARBA" id="ARBA00022842"/>
    </source>
</evidence>
<evidence type="ECO:0000256" key="13">
    <source>
        <dbReference type="ARBA" id="ARBA00048830"/>
    </source>
</evidence>
<dbReference type="Pfam" id="PF20750">
    <property type="entry name" value="PAP_NTPase"/>
    <property type="match status" value="1"/>
</dbReference>
<organism evidence="18 19">
    <name type="scientific">Acorus gramineus</name>
    <name type="common">Dwarf sweet flag</name>
    <dbReference type="NCBI Taxonomy" id="55184"/>
    <lineage>
        <taxon>Eukaryota</taxon>
        <taxon>Viridiplantae</taxon>
        <taxon>Streptophyta</taxon>
        <taxon>Embryophyta</taxon>
        <taxon>Tracheophyta</taxon>
        <taxon>Spermatophyta</taxon>
        <taxon>Magnoliopsida</taxon>
        <taxon>Liliopsida</taxon>
        <taxon>Acoraceae</taxon>
        <taxon>Acorus</taxon>
    </lineage>
</organism>
<reference evidence="18" key="2">
    <citation type="submission" date="2023-06" db="EMBL/GenBank/DDBJ databases">
        <authorList>
            <person name="Ma L."/>
            <person name="Liu K.-W."/>
            <person name="Li Z."/>
            <person name="Hsiao Y.-Y."/>
            <person name="Qi Y."/>
            <person name="Fu T."/>
            <person name="Tang G."/>
            <person name="Zhang D."/>
            <person name="Sun W.-H."/>
            <person name="Liu D.-K."/>
            <person name="Li Y."/>
            <person name="Chen G.-Z."/>
            <person name="Liu X.-D."/>
            <person name="Liao X.-Y."/>
            <person name="Jiang Y.-T."/>
            <person name="Yu X."/>
            <person name="Hao Y."/>
            <person name="Huang J."/>
            <person name="Zhao X.-W."/>
            <person name="Ke S."/>
            <person name="Chen Y.-Y."/>
            <person name="Wu W.-L."/>
            <person name="Hsu J.-L."/>
            <person name="Lin Y.-F."/>
            <person name="Huang M.-D."/>
            <person name="Li C.-Y."/>
            <person name="Huang L."/>
            <person name="Wang Z.-W."/>
            <person name="Zhao X."/>
            <person name="Zhong W.-Y."/>
            <person name="Peng D.-H."/>
            <person name="Ahmad S."/>
            <person name="Lan S."/>
            <person name="Zhang J.-S."/>
            <person name="Tsai W.-C."/>
            <person name="Van De Peer Y."/>
            <person name="Liu Z.-J."/>
        </authorList>
    </citation>
    <scope>NUCLEOTIDE SEQUENCE</scope>
    <source>
        <strain evidence="18">SCP</strain>
        <tissue evidence="18">Leaves</tissue>
    </source>
</reference>
<evidence type="ECO:0000256" key="2">
    <source>
        <dbReference type="ARBA" id="ARBA00001946"/>
    </source>
</evidence>
<dbReference type="EMBL" id="JAUJYN010000006">
    <property type="protein sequence ID" value="KAK1268669.1"/>
    <property type="molecule type" value="Genomic_DNA"/>
</dbReference>
<keyword evidence="12" id="KW-0539">Nucleus</keyword>
<evidence type="ECO:0000256" key="5">
    <source>
        <dbReference type="ARBA" id="ARBA00012388"/>
    </source>
</evidence>
<evidence type="ECO:0000256" key="14">
    <source>
        <dbReference type="SAM" id="MobiDB-lite"/>
    </source>
</evidence>
<comment type="similarity">
    <text evidence="4">Belongs to the poly(A) polymerase family.</text>
</comment>
<protein>
    <recommendedName>
        <fullName evidence="5">polynucleotide adenylyltransferase</fullName>
        <ecNumber evidence="5">2.7.7.19</ecNumber>
    </recommendedName>
</protein>
<comment type="cofactor">
    <cofactor evidence="2">
        <name>Mg(2+)</name>
        <dbReference type="ChEBI" id="CHEBI:18420"/>
    </cofactor>
</comment>
<dbReference type="Gene3D" id="3.30.70.590">
    <property type="entry name" value="Poly(A) polymerase predicted RNA binding domain"/>
    <property type="match status" value="1"/>
</dbReference>
<evidence type="ECO:0000256" key="9">
    <source>
        <dbReference type="ARBA" id="ARBA00022741"/>
    </source>
</evidence>
<evidence type="ECO:0000259" key="15">
    <source>
        <dbReference type="Pfam" id="PF04926"/>
    </source>
</evidence>
<keyword evidence="8" id="KW-0479">Metal-binding</keyword>
<feature type="region of interest" description="Disordered" evidence="14">
    <location>
        <begin position="509"/>
        <end position="539"/>
    </location>
</feature>
<dbReference type="SUPFAM" id="SSF55003">
    <property type="entry name" value="PAP/Archaeal CCA-adding enzyme, C-terminal domain"/>
    <property type="match status" value="1"/>
</dbReference>
<dbReference type="GO" id="GO:0005634">
    <property type="term" value="C:nucleus"/>
    <property type="evidence" value="ECO:0007669"/>
    <property type="project" value="UniProtKB-SubCell"/>
</dbReference>
<keyword evidence="9" id="KW-0547">Nucleotide-binding</keyword>
<dbReference type="Gene3D" id="1.10.1410.10">
    <property type="match status" value="1"/>
</dbReference>
<keyword evidence="7" id="KW-0808">Transferase</keyword>
<keyword evidence="19" id="KW-1185">Reference proteome</keyword>
<dbReference type="SUPFAM" id="SSF81631">
    <property type="entry name" value="PAP/OAS1 substrate-binding domain"/>
    <property type="match status" value="1"/>
</dbReference>
<dbReference type="GO" id="GO:0031123">
    <property type="term" value="P:RNA 3'-end processing"/>
    <property type="evidence" value="ECO:0007669"/>
    <property type="project" value="InterPro"/>
</dbReference>
<name>A0AAV9AWZ8_ACOGR</name>
<dbReference type="InterPro" id="IPR007010">
    <property type="entry name" value="PolA_pol_RNA-bd_dom"/>
</dbReference>
<dbReference type="Gene3D" id="3.30.460.10">
    <property type="entry name" value="Beta Polymerase, domain 2"/>
    <property type="match status" value="1"/>
</dbReference>
<dbReference type="SUPFAM" id="SSF81301">
    <property type="entry name" value="Nucleotidyltransferase"/>
    <property type="match status" value="1"/>
</dbReference>
<dbReference type="InterPro" id="IPR043519">
    <property type="entry name" value="NT_sf"/>
</dbReference>
<feature type="domain" description="Poly(A) polymerase central" evidence="16">
    <location>
        <begin position="232"/>
        <end position="274"/>
    </location>
</feature>
<dbReference type="GO" id="GO:1990817">
    <property type="term" value="F:poly(A) RNA polymerase activity"/>
    <property type="evidence" value="ECO:0007669"/>
    <property type="project" value="UniProtKB-EC"/>
</dbReference>
<dbReference type="CDD" id="cd05402">
    <property type="entry name" value="NT_PAP_TUTase"/>
    <property type="match status" value="1"/>
</dbReference>
<feature type="domain" description="Poly(A) polymerase RNA-binding" evidence="15">
    <location>
        <begin position="373"/>
        <end position="443"/>
    </location>
</feature>
<proteinExistence type="inferred from homology"/>
<comment type="caution">
    <text evidence="18">The sequence shown here is derived from an EMBL/GenBank/DDBJ whole genome shotgun (WGS) entry which is preliminary data.</text>
</comment>
<evidence type="ECO:0000256" key="3">
    <source>
        <dbReference type="ARBA" id="ARBA00004123"/>
    </source>
</evidence>
<dbReference type="GO" id="GO:0006397">
    <property type="term" value="P:mRNA processing"/>
    <property type="evidence" value="ECO:0007669"/>
    <property type="project" value="UniProtKB-KW"/>
</dbReference>
<dbReference type="Pfam" id="PF04926">
    <property type="entry name" value="PAP_RNA-bind"/>
    <property type="match status" value="2"/>
</dbReference>
<comment type="subcellular location">
    <subcellularLocation>
        <location evidence="3">Nucleus</location>
    </subcellularLocation>
</comment>
<dbReference type="PANTHER" id="PTHR10682:SF10">
    <property type="entry name" value="POLYNUCLEOTIDE ADENYLYLTRANSFERASE"/>
    <property type="match status" value="1"/>
</dbReference>
<comment type="cofactor">
    <cofactor evidence="1">
        <name>Mn(2+)</name>
        <dbReference type="ChEBI" id="CHEBI:29035"/>
    </cofactor>
</comment>
<comment type="catalytic activity">
    <reaction evidence="13">
        <text>RNA(n) + ATP = RNA(n)-3'-adenine ribonucleotide + diphosphate</text>
        <dbReference type="Rhea" id="RHEA:11332"/>
        <dbReference type="Rhea" id="RHEA-COMP:14527"/>
        <dbReference type="Rhea" id="RHEA-COMP:17347"/>
        <dbReference type="ChEBI" id="CHEBI:30616"/>
        <dbReference type="ChEBI" id="CHEBI:33019"/>
        <dbReference type="ChEBI" id="CHEBI:140395"/>
        <dbReference type="ChEBI" id="CHEBI:173115"/>
        <dbReference type="EC" id="2.7.7.19"/>
    </reaction>
</comment>
<accession>A0AAV9AWZ8</accession>
<feature type="domain" description="Poly(A) polymerase RNA-binding" evidence="15">
    <location>
        <begin position="313"/>
        <end position="371"/>
    </location>
</feature>
<keyword evidence="6" id="KW-0507">mRNA processing</keyword>
<evidence type="ECO:0000256" key="12">
    <source>
        <dbReference type="ARBA" id="ARBA00023242"/>
    </source>
</evidence>
<reference evidence="18" key="1">
    <citation type="journal article" date="2023" name="Nat. Commun.">
        <title>Diploid and tetraploid genomes of Acorus and the evolution of monocots.</title>
        <authorList>
            <person name="Ma L."/>
            <person name="Liu K.W."/>
            <person name="Li Z."/>
            <person name="Hsiao Y.Y."/>
            <person name="Qi Y."/>
            <person name="Fu T."/>
            <person name="Tang G.D."/>
            <person name="Zhang D."/>
            <person name="Sun W.H."/>
            <person name="Liu D.K."/>
            <person name="Li Y."/>
            <person name="Chen G.Z."/>
            <person name="Liu X.D."/>
            <person name="Liao X.Y."/>
            <person name="Jiang Y.T."/>
            <person name="Yu X."/>
            <person name="Hao Y."/>
            <person name="Huang J."/>
            <person name="Zhao X.W."/>
            <person name="Ke S."/>
            <person name="Chen Y.Y."/>
            <person name="Wu W.L."/>
            <person name="Hsu J.L."/>
            <person name="Lin Y.F."/>
            <person name="Huang M.D."/>
            <person name="Li C.Y."/>
            <person name="Huang L."/>
            <person name="Wang Z.W."/>
            <person name="Zhao X."/>
            <person name="Zhong W.Y."/>
            <person name="Peng D.H."/>
            <person name="Ahmad S."/>
            <person name="Lan S."/>
            <person name="Zhang J.S."/>
            <person name="Tsai W.C."/>
            <person name="Van de Peer Y."/>
            <person name="Liu Z.J."/>
        </authorList>
    </citation>
    <scope>NUCLEOTIDE SEQUENCE</scope>
    <source>
        <strain evidence="18">SCP</strain>
    </source>
</reference>
<evidence type="ECO:0000259" key="17">
    <source>
        <dbReference type="Pfam" id="PF20750"/>
    </source>
</evidence>
<evidence type="ECO:0000259" key="16">
    <source>
        <dbReference type="Pfam" id="PF04928"/>
    </source>
</evidence>
<dbReference type="EC" id="2.7.7.19" evidence="5"/>
<dbReference type="InterPro" id="IPR007012">
    <property type="entry name" value="PolA_pol_cen_dom"/>
</dbReference>
<evidence type="ECO:0000256" key="7">
    <source>
        <dbReference type="ARBA" id="ARBA00022679"/>
    </source>
</evidence>
<dbReference type="GO" id="GO:0005524">
    <property type="term" value="F:ATP binding"/>
    <property type="evidence" value="ECO:0007669"/>
    <property type="project" value="UniProtKB-KW"/>
</dbReference>
<dbReference type="Pfam" id="PF04928">
    <property type="entry name" value="PAP_central"/>
    <property type="match status" value="1"/>
</dbReference>
<dbReference type="InterPro" id="IPR048840">
    <property type="entry name" value="PolA_pol_NTPase"/>
</dbReference>
<dbReference type="Proteomes" id="UP001179952">
    <property type="component" value="Unassembled WGS sequence"/>
</dbReference>
<evidence type="ECO:0000256" key="10">
    <source>
        <dbReference type="ARBA" id="ARBA00022840"/>
    </source>
</evidence>
<dbReference type="GO" id="GO:0046872">
    <property type="term" value="F:metal ion binding"/>
    <property type="evidence" value="ECO:0007669"/>
    <property type="project" value="UniProtKB-KW"/>
</dbReference>
<evidence type="ECO:0000256" key="6">
    <source>
        <dbReference type="ARBA" id="ARBA00022664"/>
    </source>
</evidence>
<keyword evidence="11" id="KW-0460">Magnesium</keyword>